<keyword evidence="7" id="KW-0325">Glycoprotein</keyword>
<reference evidence="8" key="1">
    <citation type="submission" date="2025-08" db="UniProtKB">
        <authorList>
            <consortium name="Ensembl"/>
        </authorList>
    </citation>
    <scope>IDENTIFICATION</scope>
</reference>
<evidence type="ECO:0000256" key="3">
    <source>
        <dbReference type="ARBA" id="ARBA00022729"/>
    </source>
</evidence>
<reference evidence="8" key="2">
    <citation type="submission" date="2025-09" db="UniProtKB">
        <authorList>
            <consortium name="Ensembl"/>
        </authorList>
    </citation>
    <scope>IDENTIFICATION</scope>
</reference>
<keyword evidence="9" id="KW-1185">Reference proteome</keyword>
<evidence type="ECO:0000256" key="1">
    <source>
        <dbReference type="ARBA" id="ARBA00004479"/>
    </source>
</evidence>
<proteinExistence type="predicted"/>
<dbReference type="Ensembl" id="ENSSLDT00000015539.1">
    <property type="protein sequence ID" value="ENSSLDP00000014968.1"/>
    <property type="gene ID" value="ENSSLDG00000011925.1"/>
</dbReference>
<dbReference type="GeneTree" id="ENSGT00940000170682"/>
<dbReference type="Proteomes" id="UP000261360">
    <property type="component" value="Unplaced"/>
</dbReference>
<dbReference type="InterPro" id="IPR003961">
    <property type="entry name" value="FN3_dom"/>
</dbReference>
<dbReference type="SUPFAM" id="SSF49265">
    <property type="entry name" value="Fibronectin type III"/>
    <property type="match status" value="1"/>
</dbReference>
<organism evidence="8 9">
    <name type="scientific">Seriola lalandi dorsalis</name>
    <dbReference type="NCBI Taxonomy" id="1841481"/>
    <lineage>
        <taxon>Eukaryota</taxon>
        <taxon>Metazoa</taxon>
        <taxon>Chordata</taxon>
        <taxon>Craniata</taxon>
        <taxon>Vertebrata</taxon>
        <taxon>Euteleostomi</taxon>
        <taxon>Actinopterygii</taxon>
        <taxon>Neopterygii</taxon>
        <taxon>Teleostei</taxon>
        <taxon>Neoteleostei</taxon>
        <taxon>Acanthomorphata</taxon>
        <taxon>Carangaria</taxon>
        <taxon>Carangiformes</taxon>
        <taxon>Carangidae</taxon>
        <taxon>Seriola</taxon>
    </lineage>
</organism>
<keyword evidence="3" id="KW-0732">Signal</keyword>
<name>A0A3B4XU34_SERLL</name>
<evidence type="ECO:0000256" key="4">
    <source>
        <dbReference type="ARBA" id="ARBA00022989"/>
    </source>
</evidence>
<dbReference type="Gene3D" id="2.60.40.10">
    <property type="entry name" value="Immunoglobulins"/>
    <property type="match status" value="1"/>
</dbReference>
<dbReference type="PANTHER" id="PTHR23037:SF7">
    <property type="entry name" value="INTERLEUKIN-21 RECEPTOR"/>
    <property type="match status" value="1"/>
</dbReference>
<dbReference type="PANTHER" id="PTHR23037">
    <property type="entry name" value="CYTOKINE RECEPTOR"/>
    <property type="match status" value="1"/>
</dbReference>
<sequence>VHKTRFISAPATSSCIVTCSTDYETLLNCSCSDSMPTHPVTLQVTCRYDGDDEEVEGSCEVKPPQSWCIIAPKNFDDVTSVGTVCRAKVSRQDNGEIMSESPSWGLCDVVKPEPPSNVQVTNTNGVYNITWDSDNQKDCLVYSVRIRESKDLTLLSNCSLEHDKFHLHVNYTVDVQAKMCPDNTYHGPWSEWSATAEWRTRASVESEGKRTLYLPTRNCDHRIVQGFWQKKLQLITYIPKPDEFFKPLYHNHGGNFKTKKGGHFLHMLQPHSNLLLHFQDRDSSQGTSHSEGHISIHTVTLSGEEFEEEVMSQSSVNTLRSFQDGESFGSFEEDNRAHAGYDLGGPQLSSMDRQSGVLPQHENQISNELSVENMNFQPHAQFHEPERLSLDSFASNEQSEDGYPHVDLDTIDSGFVECSSPGASDSNTGENIDSDLFHEHQNLNSNYVKQWMICNTIQEDSSNAQNELRETQ</sequence>
<dbReference type="AlphaFoldDB" id="A0A3B4XU34"/>
<comment type="subcellular location">
    <subcellularLocation>
        <location evidence="1">Membrane</location>
        <topology evidence="1">Single-pass type I membrane protein</topology>
    </subcellularLocation>
</comment>
<evidence type="ECO:0000256" key="7">
    <source>
        <dbReference type="ARBA" id="ARBA00023180"/>
    </source>
</evidence>
<evidence type="ECO:0000256" key="2">
    <source>
        <dbReference type="ARBA" id="ARBA00022692"/>
    </source>
</evidence>
<evidence type="ECO:0000256" key="5">
    <source>
        <dbReference type="ARBA" id="ARBA00023136"/>
    </source>
</evidence>
<dbReference type="GO" id="GO:0004896">
    <property type="term" value="F:cytokine receptor activity"/>
    <property type="evidence" value="ECO:0007669"/>
    <property type="project" value="TreeGrafter"/>
</dbReference>
<keyword evidence="2" id="KW-0812">Transmembrane</keyword>
<keyword evidence="5" id="KW-0472">Membrane</keyword>
<dbReference type="GO" id="GO:0009897">
    <property type="term" value="C:external side of plasma membrane"/>
    <property type="evidence" value="ECO:0007669"/>
    <property type="project" value="TreeGrafter"/>
</dbReference>
<evidence type="ECO:0000313" key="9">
    <source>
        <dbReference type="Proteomes" id="UP000261360"/>
    </source>
</evidence>
<evidence type="ECO:0000256" key="6">
    <source>
        <dbReference type="ARBA" id="ARBA00023170"/>
    </source>
</evidence>
<evidence type="ECO:0000313" key="8">
    <source>
        <dbReference type="Ensembl" id="ENSSLDP00000014968.1"/>
    </source>
</evidence>
<protein>
    <submittedName>
        <fullName evidence="8">Interleukin-21 receptor-like</fullName>
    </submittedName>
</protein>
<accession>A0A3B4XU34</accession>
<dbReference type="InterPro" id="IPR036116">
    <property type="entry name" value="FN3_sf"/>
</dbReference>
<keyword evidence="6" id="KW-0675">Receptor</keyword>
<dbReference type="InterPro" id="IPR013783">
    <property type="entry name" value="Ig-like_fold"/>
</dbReference>
<keyword evidence="4" id="KW-1133">Transmembrane helix</keyword>
<dbReference type="CDD" id="cd00063">
    <property type="entry name" value="FN3"/>
    <property type="match status" value="1"/>
</dbReference>